<dbReference type="OrthoDB" id="4361759at2759"/>
<keyword evidence="1" id="KW-0732">Signal</keyword>
<evidence type="ECO:0000256" key="1">
    <source>
        <dbReference type="SAM" id="SignalP"/>
    </source>
</evidence>
<name>A0A9W4IZX3_9EURO</name>
<dbReference type="AlphaFoldDB" id="A0A9W4IZX3"/>
<dbReference type="Proteomes" id="UP001152646">
    <property type="component" value="Unassembled WGS sequence"/>
</dbReference>
<dbReference type="EMBL" id="CAJVPA010000155">
    <property type="protein sequence ID" value="CAG8364824.1"/>
    <property type="molecule type" value="Genomic_DNA"/>
</dbReference>
<sequence>MVRSYLLVGILAALSQSAHCLEFNDGVKSKVGDSLLPLLHDVEDATTVRFGESSDASKQVWKFNTEGLNDDEAVITPSDSSKALICRQGSSCSLDLDGEKQAYRVVRVEEENPIFTFQDLATGLFVSRSPDLYLELTEDQSENMYFLLDKTVGQHEEI</sequence>
<reference evidence="2" key="1">
    <citation type="submission" date="2021-07" db="EMBL/GenBank/DDBJ databases">
        <authorList>
            <person name="Branca A.L. A."/>
        </authorList>
    </citation>
    <scope>NUCLEOTIDE SEQUENCE</scope>
</reference>
<gene>
    <name evidence="2" type="ORF">PSALAMII_LOCUS4263</name>
</gene>
<evidence type="ECO:0000313" key="3">
    <source>
        <dbReference type="Proteomes" id="UP001152646"/>
    </source>
</evidence>
<feature type="chain" id="PRO_5040938769" evidence="1">
    <location>
        <begin position="21"/>
        <end position="158"/>
    </location>
</feature>
<accession>A0A9W4IZX3</accession>
<evidence type="ECO:0000313" key="2">
    <source>
        <dbReference type="EMBL" id="CAG8364824.1"/>
    </source>
</evidence>
<proteinExistence type="predicted"/>
<feature type="signal peptide" evidence="1">
    <location>
        <begin position="1"/>
        <end position="20"/>
    </location>
</feature>
<comment type="caution">
    <text evidence="2">The sequence shown here is derived from an EMBL/GenBank/DDBJ whole genome shotgun (WGS) entry which is preliminary data.</text>
</comment>
<protein>
    <submittedName>
        <fullName evidence="2">Uncharacterized protein</fullName>
    </submittedName>
</protein>
<organism evidence="2 3">
    <name type="scientific">Penicillium salamii</name>
    <dbReference type="NCBI Taxonomy" id="1612424"/>
    <lineage>
        <taxon>Eukaryota</taxon>
        <taxon>Fungi</taxon>
        <taxon>Dikarya</taxon>
        <taxon>Ascomycota</taxon>
        <taxon>Pezizomycotina</taxon>
        <taxon>Eurotiomycetes</taxon>
        <taxon>Eurotiomycetidae</taxon>
        <taxon>Eurotiales</taxon>
        <taxon>Aspergillaceae</taxon>
        <taxon>Penicillium</taxon>
    </lineage>
</organism>